<accession>A0A9K3DA67</accession>
<feature type="non-terminal residue" evidence="1">
    <location>
        <position position="1"/>
    </location>
</feature>
<organism evidence="1 2">
    <name type="scientific">Kipferlia bialata</name>
    <dbReference type="NCBI Taxonomy" id="797122"/>
    <lineage>
        <taxon>Eukaryota</taxon>
        <taxon>Metamonada</taxon>
        <taxon>Carpediemonas-like organisms</taxon>
        <taxon>Kipferlia</taxon>
    </lineage>
</organism>
<reference evidence="1 2" key="1">
    <citation type="journal article" date="2018" name="PLoS ONE">
        <title>The draft genome of Kipferlia bialata reveals reductive genome evolution in fornicate parasites.</title>
        <authorList>
            <person name="Tanifuji G."/>
            <person name="Takabayashi S."/>
            <person name="Kume K."/>
            <person name="Takagi M."/>
            <person name="Nakayama T."/>
            <person name="Kamikawa R."/>
            <person name="Inagaki Y."/>
            <person name="Hashimoto T."/>
        </authorList>
    </citation>
    <scope>NUCLEOTIDE SEQUENCE [LARGE SCALE GENOMIC DNA]</scope>
    <source>
        <strain evidence="1">NY0173</strain>
    </source>
</reference>
<comment type="caution">
    <text evidence="1">The sequence shown here is derived from an EMBL/GenBank/DDBJ whole genome shotgun (WGS) entry which is preliminary data.</text>
</comment>
<dbReference type="PANTHER" id="PTHR31354:SF2">
    <property type="entry name" value="OS01G0793500 PROTEIN"/>
    <property type="match status" value="1"/>
</dbReference>
<dbReference type="EMBL" id="BDIP01007697">
    <property type="protein sequence ID" value="GIQ91427.1"/>
    <property type="molecule type" value="Genomic_DNA"/>
</dbReference>
<protein>
    <submittedName>
        <fullName evidence="1">Uncharacterized protein</fullName>
    </submittedName>
</protein>
<gene>
    <name evidence="1" type="ORF">KIPB_014677</name>
</gene>
<dbReference type="PANTHER" id="PTHR31354">
    <property type="entry name" value="OS01G0793500 PROTEIN"/>
    <property type="match status" value="1"/>
</dbReference>
<proteinExistence type="predicted"/>
<dbReference type="AlphaFoldDB" id="A0A9K3DA67"/>
<evidence type="ECO:0000313" key="2">
    <source>
        <dbReference type="Proteomes" id="UP000265618"/>
    </source>
</evidence>
<keyword evidence="2" id="KW-1185">Reference proteome</keyword>
<dbReference type="Proteomes" id="UP000265618">
    <property type="component" value="Unassembled WGS sequence"/>
</dbReference>
<evidence type="ECO:0000313" key="1">
    <source>
        <dbReference type="EMBL" id="GIQ91427.1"/>
    </source>
</evidence>
<name>A0A9K3DA67_9EUKA</name>
<dbReference type="OrthoDB" id="1847654at2759"/>
<sequence length="103" mass="11437">GLAYPDIIEEIESRGLSITEVMAMPELDAWRSRYTDPETYHASEYVCHLLQAAGSLPSTVNCPEFTNRDLYELDIFTGSLPSVCPEGSLYCHVSGDYALTVDK</sequence>
<feature type="non-terminal residue" evidence="1">
    <location>
        <position position="103"/>
    </location>
</feature>